<feature type="compositionally biased region" description="Basic residues" evidence="1">
    <location>
        <begin position="29"/>
        <end position="43"/>
    </location>
</feature>
<feature type="compositionally biased region" description="Basic and acidic residues" evidence="1">
    <location>
        <begin position="81"/>
        <end position="94"/>
    </location>
</feature>
<feature type="region of interest" description="Disordered" evidence="1">
    <location>
        <begin position="25"/>
        <end position="105"/>
    </location>
</feature>
<dbReference type="Proteomes" id="UP001153069">
    <property type="component" value="Unassembled WGS sequence"/>
</dbReference>
<name>A0A9N8EHJ9_9STRA</name>
<reference evidence="2" key="1">
    <citation type="submission" date="2020-06" db="EMBL/GenBank/DDBJ databases">
        <authorList>
            <consortium name="Plant Systems Biology data submission"/>
        </authorList>
    </citation>
    <scope>NUCLEOTIDE SEQUENCE</scope>
    <source>
        <strain evidence="2">D6</strain>
    </source>
</reference>
<evidence type="ECO:0000313" key="2">
    <source>
        <dbReference type="EMBL" id="CAB9521252.1"/>
    </source>
</evidence>
<feature type="compositionally biased region" description="Polar residues" evidence="1">
    <location>
        <begin position="59"/>
        <end position="73"/>
    </location>
</feature>
<comment type="caution">
    <text evidence="2">The sequence shown here is derived from an EMBL/GenBank/DDBJ whole genome shotgun (WGS) entry which is preliminary data.</text>
</comment>
<evidence type="ECO:0000256" key="1">
    <source>
        <dbReference type="SAM" id="MobiDB-lite"/>
    </source>
</evidence>
<protein>
    <submittedName>
        <fullName evidence="2">Uncharacterized protein</fullName>
    </submittedName>
</protein>
<dbReference type="AlphaFoldDB" id="A0A9N8EHJ9"/>
<feature type="compositionally biased region" description="Polar residues" evidence="1">
    <location>
        <begin position="167"/>
        <end position="183"/>
    </location>
</feature>
<feature type="region of interest" description="Disordered" evidence="1">
    <location>
        <begin position="127"/>
        <end position="183"/>
    </location>
</feature>
<accession>A0A9N8EHJ9</accession>
<gene>
    <name evidence="2" type="ORF">SEMRO_1178_G249530.1</name>
</gene>
<sequence>MSNPLAAFFSVLAIPHDATFVDDNAAGHERKRRRISRRERNQRRSLSGENRTQSRWETNESQESIESPTTMSKSLRRPKRTSSDENNRRFEKSQRVMPLRKPMRQATPDINYDVERALLSKKGHKALRKPMRQLTPPPPPSTPSLTSWKISPPLRRVSSSSSSGSSNAAMTPQKCQLVRQGSC</sequence>
<organism evidence="2 3">
    <name type="scientific">Seminavis robusta</name>
    <dbReference type="NCBI Taxonomy" id="568900"/>
    <lineage>
        <taxon>Eukaryota</taxon>
        <taxon>Sar</taxon>
        <taxon>Stramenopiles</taxon>
        <taxon>Ochrophyta</taxon>
        <taxon>Bacillariophyta</taxon>
        <taxon>Bacillariophyceae</taxon>
        <taxon>Bacillariophycidae</taxon>
        <taxon>Naviculales</taxon>
        <taxon>Naviculaceae</taxon>
        <taxon>Seminavis</taxon>
    </lineage>
</organism>
<dbReference type="EMBL" id="CAICTM010001176">
    <property type="protein sequence ID" value="CAB9521252.1"/>
    <property type="molecule type" value="Genomic_DNA"/>
</dbReference>
<evidence type="ECO:0000313" key="3">
    <source>
        <dbReference type="Proteomes" id="UP001153069"/>
    </source>
</evidence>
<keyword evidence="3" id="KW-1185">Reference proteome</keyword>
<proteinExistence type="predicted"/>